<evidence type="ECO:0000313" key="1">
    <source>
        <dbReference type="EMBL" id="RAU20843.1"/>
    </source>
</evidence>
<accession>A0A364NUU9</accession>
<reference evidence="1 2" key="1">
    <citation type="submission" date="2017-11" db="EMBL/GenBank/DDBJ databases">
        <title>Draft genome sequence of magnetotactic bacterium Magnetospirillum kuznetsovii LBB-42.</title>
        <authorList>
            <person name="Grouzdev D.S."/>
            <person name="Rysina M.S."/>
            <person name="Baslerov R.V."/>
            <person name="Koziaeva V."/>
        </authorList>
    </citation>
    <scope>NUCLEOTIDE SEQUENCE [LARGE SCALE GENOMIC DNA]</scope>
    <source>
        <strain evidence="1 2">LBB-42</strain>
    </source>
</reference>
<dbReference type="OrthoDB" id="7330802at2"/>
<name>A0A364NUU9_9PROT</name>
<organism evidence="1 2">
    <name type="scientific">Paramagnetospirillum kuznetsovii</name>
    <dbReference type="NCBI Taxonomy" id="2053833"/>
    <lineage>
        <taxon>Bacteria</taxon>
        <taxon>Pseudomonadati</taxon>
        <taxon>Pseudomonadota</taxon>
        <taxon>Alphaproteobacteria</taxon>
        <taxon>Rhodospirillales</taxon>
        <taxon>Magnetospirillaceae</taxon>
        <taxon>Paramagnetospirillum</taxon>
    </lineage>
</organism>
<dbReference type="RefSeq" id="WP_112146657.1">
    <property type="nucleotide sequence ID" value="NZ_PGTO01000016.1"/>
</dbReference>
<dbReference type="Proteomes" id="UP000251075">
    <property type="component" value="Unassembled WGS sequence"/>
</dbReference>
<evidence type="ECO:0000313" key="2">
    <source>
        <dbReference type="Proteomes" id="UP000251075"/>
    </source>
</evidence>
<keyword evidence="2" id="KW-1185">Reference proteome</keyword>
<protein>
    <submittedName>
        <fullName evidence="1">Uncharacterized protein</fullName>
    </submittedName>
</protein>
<sequence>MATNPKAAKPGEKAAKPVDKDAALRKEIITTIKGPITEKVTKLIPALAAFPNPYNSVLATPDLLYACMQLVKTRRDMFAEFLVDEAGNLVPEDDKPLRCGRSVDQIISMVVRSGAKAYATKRYAPADAEAAKAKAAPVKSEPKTILEKISALVSGKWGDMEVPKPSPTHADTFYDAIKDYLDFDWQVPLIPCFAELPVKLIREMGRGVTTLRTAEGIAALADIGRQSMDSAKRILSDDMMREMLDTQPLAAKGVAFLGKDRYDYLHGTVYDKMGEKFWEMCVDCERLEAMEVQNAKDLEQMASHLHILSGESINQFVRFLQFSQIPIILEVGSERLGEEKFAEIFGIPGNNKLIKMFCEKIKVAKLDAEDPDEDLRKKLPDIFNAYLRAPADFERGL</sequence>
<dbReference type="AlphaFoldDB" id="A0A364NUU9"/>
<gene>
    <name evidence="1" type="ORF">CU669_16350</name>
</gene>
<comment type="caution">
    <text evidence="1">The sequence shown here is derived from an EMBL/GenBank/DDBJ whole genome shotgun (WGS) entry which is preliminary data.</text>
</comment>
<proteinExistence type="predicted"/>
<dbReference type="EMBL" id="PGTO01000016">
    <property type="protein sequence ID" value="RAU20843.1"/>
    <property type="molecule type" value="Genomic_DNA"/>
</dbReference>